<dbReference type="EMBL" id="PYGE01000008">
    <property type="protein sequence ID" value="PSL03101.1"/>
    <property type="molecule type" value="Genomic_DNA"/>
</dbReference>
<keyword evidence="2" id="KW-1185">Reference proteome</keyword>
<dbReference type="InterPro" id="IPR027417">
    <property type="entry name" value="P-loop_NTPase"/>
</dbReference>
<evidence type="ECO:0000313" key="2">
    <source>
        <dbReference type="Proteomes" id="UP000243528"/>
    </source>
</evidence>
<gene>
    <name evidence="1" type="ORF">CLV30_10813</name>
</gene>
<name>A0A2P8E0V4_9ACTN</name>
<dbReference type="AlphaFoldDB" id="A0A2P8E0V4"/>
<evidence type="ECO:0000313" key="1">
    <source>
        <dbReference type="EMBL" id="PSL03101.1"/>
    </source>
</evidence>
<dbReference type="SUPFAM" id="SSF52540">
    <property type="entry name" value="P-loop containing nucleoside triphosphate hydrolases"/>
    <property type="match status" value="1"/>
</dbReference>
<evidence type="ECO:0008006" key="3">
    <source>
        <dbReference type="Google" id="ProtNLM"/>
    </source>
</evidence>
<comment type="caution">
    <text evidence="1">The sequence shown here is derived from an EMBL/GenBank/DDBJ whole genome shotgun (WGS) entry which is preliminary data.</text>
</comment>
<sequence>MRVFVLCTGRCGSVTFIEACQHIDNYTAGHETRFREYGPARFDYPDGHIEADNRLSWFLGGLGRAFGADPLYVHLRRDPEQVARSFVGRWNKGRANIMGAFGQAVIPGPFPRPEEQRLDVARFYVDTVRTNIEAFLATVPNTMTVDLEHAPEQFPEFWRRIGAEGDLDAALGEFEHRHNAAPAAG</sequence>
<accession>A0A2P8E0V4</accession>
<protein>
    <recommendedName>
        <fullName evidence="3">Sulfotransferase family protein</fullName>
    </recommendedName>
</protein>
<organism evidence="1 2">
    <name type="scientific">Haloactinopolyspora alba</name>
    <dbReference type="NCBI Taxonomy" id="648780"/>
    <lineage>
        <taxon>Bacteria</taxon>
        <taxon>Bacillati</taxon>
        <taxon>Actinomycetota</taxon>
        <taxon>Actinomycetes</taxon>
        <taxon>Jiangellales</taxon>
        <taxon>Jiangellaceae</taxon>
        <taxon>Haloactinopolyspora</taxon>
    </lineage>
</organism>
<dbReference type="OrthoDB" id="1429303at2"/>
<proteinExistence type="predicted"/>
<reference evidence="1 2" key="1">
    <citation type="submission" date="2018-03" db="EMBL/GenBank/DDBJ databases">
        <title>Genomic Encyclopedia of Archaeal and Bacterial Type Strains, Phase II (KMG-II): from individual species to whole genera.</title>
        <authorList>
            <person name="Goeker M."/>
        </authorList>
    </citation>
    <scope>NUCLEOTIDE SEQUENCE [LARGE SCALE GENOMIC DNA]</scope>
    <source>
        <strain evidence="1 2">DSM 45211</strain>
    </source>
</reference>
<dbReference type="Proteomes" id="UP000243528">
    <property type="component" value="Unassembled WGS sequence"/>
</dbReference>